<evidence type="ECO:0000313" key="3">
    <source>
        <dbReference type="EMBL" id="OGY53098.1"/>
    </source>
</evidence>
<protein>
    <recommendedName>
        <fullName evidence="2">Nucleoid-associated protein A3A02_00065</fullName>
    </recommendedName>
</protein>
<evidence type="ECO:0000256" key="1">
    <source>
        <dbReference type="ARBA" id="ARBA00023125"/>
    </source>
</evidence>
<comment type="subunit">
    <text evidence="2">Homodimer.</text>
</comment>
<comment type="caution">
    <text evidence="3">The sequence shown here is derived from an EMBL/GenBank/DDBJ whole genome shotgun (WGS) entry which is preliminary data.</text>
</comment>
<dbReference type="GO" id="GO:0043590">
    <property type="term" value="C:bacterial nucleoid"/>
    <property type="evidence" value="ECO:0007669"/>
    <property type="project" value="UniProtKB-UniRule"/>
</dbReference>
<dbReference type="AlphaFoldDB" id="A0A1G1YL65"/>
<name>A0A1G1YL65_9BACT</name>
<evidence type="ECO:0000256" key="2">
    <source>
        <dbReference type="HAMAP-Rule" id="MF_00274"/>
    </source>
</evidence>
<dbReference type="PANTHER" id="PTHR33449:SF1">
    <property type="entry name" value="NUCLEOID-ASSOCIATED PROTEIN YBAB"/>
    <property type="match status" value="1"/>
</dbReference>
<sequence length="94" mass="10346">MFNKLKQIQELKSQANQIKKALSAETVEGSGGWGKIKITMDGNQEIKKVEINDELLKDKVKLESAVLEAANDAIKKVQRVMAQKMSQFGGLSGL</sequence>
<dbReference type="GO" id="GO:0003677">
    <property type="term" value="F:DNA binding"/>
    <property type="evidence" value="ECO:0007669"/>
    <property type="project" value="UniProtKB-UniRule"/>
</dbReference>
<keyword evidence="1 2" id="KW-0238">DNA-binding</keyword>
<dbReference type="HAMAP" id="MF_00274">
    <property type="entry name" value="DNA_YbaB_EbfC"/>
    <property type="match status" value="1"/>
</dbReference>
<dbReference type="NCBIfam" id="TIGR00103">
    <property type="entry name" value="DNA_YbaB_EbfC"/>
    <property type="match status" value="1"/>
</dbReference>
<comment type="function">
    <text evidence="2">Binds to DNA and alters its conformation. May be involved in regulation of gene expression, nucleoid organization and DNA protection.</text>
</comment>
<accession>A0A1G1YL65</accession>
<gene>
    <name evidence="3" type="ORF">A3A02_00065</name>
</gene>
<dbReference type="EMBL" id="MHIM01000004">
    <property type="protein sequence ID" value="OGY53098.1"/>
    <property type="molecule type" value="Genomic_DNA"/>
</dbReference>
<dbReference type="GO" id="GO:0005829">
    <property type="term" value="C:cytosol"/>
    <property type="evidence" value="ECO:0007669"/>
    <property type="project" value="TreeGrafter"/>
</dbReference>
<dbReference type="InterPro" id="IPR004401">
    <property type="entry name" value="YbaB/EbfC"/>
</dbReference>
<dbReference type="SUPFAM" id="SSF82607">
    <property type="entry name" value="YbaB-like"/>
    <property type="match status" value="1"/>
</dbReference>
<comment type="subcellular location">
    <subcellularLocation>
        <location evidence="2">Cytoplasm</location>
        <location evidence="2">Nucleoid</location>
    </subcellularLocation>
</comment>
<comment type="similarity">
    <text evidence="2">Belongs to the YbaB/EbfC family.</text>
</comment>
<dbReference type="Gene3D" id="3.30.1310.10">
    <property type="entry name" value="Nucleoid-associated protein YbaB-like domain"/>
    <property type="match status" value="1"/>
</dbReference>
<evidence type="ECO:0000313" key="4">
    <source>
        <dbReference type="Proteomes" id="UP000177376"/>
    </source>
</evidence>
<organism evidence="3 4">
    <name type="scientific">Candidatus Buchananbacteria bacterium RIFCSPLOWO2_01_FULL_39_33</name>
    <dbReference type="NCBI Taxonomy" id="1797543"/>
    <lineage>
        <taxon>Bacteria</taxon>
        <taxon>Candidatus Buchananiibacteriota</taxon>
    </lineage>
</organism>
<dbReference type="PIRSF" id="PIRSF004555">
    <property type="entry name" value="UCP004555"/>
    <property type="match status" value="1"/>
</dbReference>
<proteinExistence type="inferred from homology"/>
<dbReference type="InterPro" id="IPR036894">
    <property type="entry name" value="YbaB-like_sf"/>
</dbReference>
<keyword evidence="2" id="KW-0963">Cytoplasm</keyword>
<dbReference type="Proteomes" id="UP000177376">
    <property type="component" value="Unassembled WGS sequence"/>
</dbReference>
<dbReference type="PANTHER" id="PTHR33449">
    <property type="entry name" value="NUCLEOID-ASSOCIATED PROTEIN YBAB"/>
    <property type="match status" value="1"/>
</dbReference>
<reference evidence="3 4" key="1">
    <citation type="journal article" date="2016" name="Nat. Commun.">
        <title>Thousands of microbial genomes shed light on interconnected biogeochemical processes in an aquifer system.</title>
        <authorList>
            <person name="Anantharaman K."/>
            <person name="Brown C.T."/>
            <person name="Hug L.A."/>
            <person name="Sharon I."/>
            <person name="Castelle C.J."/>
            <person name="Probst A.J."/>
            <person name="Thomas B.C."/>
            <person name="Singh A."/>
            <person name="Wilkins M.J."/>
            <person name="Karaoz U."/>
            <person name="Brodie E.L."/>
            <person name="Williams K.H."/>
            <person name="Hubbard S.S."/>
            <person name="Banfield J.F."/>
        </authorList>
    </citation>
    <scope>NUCLEOTIDE SEQUENCE [LARGE SCALE GENOMIC DNA]</scope>
</reference>
<dbReference type="Pfam" id="PF02575">
    <property type="entry name" value="YbaB_DNA_bd"/>
    <property type="match status" value="1"/>
</dbReference>